<gene>
    <name evidence="8" type="ORF">JZO69_12105</name>
</gene>
<keyword evidence="1" id="KW-0134">Cell wall</keyword>
<evidence type="ECO:0000259" key="7">
    <source>
        <dbReference type="Pfam" id="PF00746"/>
    </source>
</evidence>
<keyword evidence="6" id="KW-0472">Membrane</keyword>
<accession>A0ABS3H0R3</accession>
<keyword evidence="3" id="KW-0732">Signal</keyword>
<protein>
    <submittedName>
        <fullName evidence="8">LPXTG cell wall anchor domain-containing protein</fullName>
    </submittedName>
</protein>
<evidence type="ECO:0000256" key="2">
    <source>
        <dbReference type="ARBA" id="ARBA00022525"/>
    </source>
</evidence>
<organism evidence="8 9">
    <name type="scientific">Candidatus Enterococcus ikei</name>
    <dbReference type="NCBI Taxonomy" id="2815326"/>
    <lineage>
        <taxon>Bacteria</taxon>
        <taxon>Bacillati</taxon>
        <taxon>Bacillota</taxon>
        <taxon>Bacilli</taxon>
        <taxon>Lactobacillales</taxon>
        <taxon>Enterococcaceae</taxon>
        <taxon>Enterococcus</taxon>
    </lineage>
</organism>
<evidence type="ECO:0000313" key="9">
    <source>
        <dbReference type="Proteomes" id="UP000664632"/>
    </source>
</evidence>
<keyword evidence="4" id="KW-0572">Peptidoglycan-anchor</keyword>
<comment type="caution">
    <text evidence="8">The sequence shown here is derived from an EMBL/GenBank/DDBJ whole genome shotgun (WGS) entry which is preliminary data.</text>
</comment>
<feature type="transmembrane region" description="Helical" evidence="6">
    <location>
        <begin position="77"/>
        <end position="98"/>
    </location>
</feature>
<dbReference type="EMBL" id="JAFLWD010000032">
    <property type="protein sequence ID" value="MBO0441107.1"/>
    <property type="molecule type" value="Genomic_DNA"/>
</dbReference>
<keyword evidence="6" id="KW-0812">Transmembrane</keyword>
<keyword evidence="2" id="KW-0964">Secreted</keyword>
<name>A0ABS3H0R3_9ENTE</name>
<feature type="domain" description="Gram-positive cocci surface proteins LPxTG" evidence="7">
    <location>
        <begin position="65"/>
        <end position="104"/>
    </location>
</feature>
<keyword evidence="6" id="KW-1133">Transmembrane helix</keyword>
<evidence type="ECO:0000256" key="6">
    <source>
        <dbReference type="SAM" id="Phobius"/>
    </source>
</evidence>
<dbReference type="Pfam" id="PF00746">
    <property type="entry name" value="Gram_pos_anchor"/>
    <property type="match status" value="1"/>
</dbReference>
<evidence type="ECO:0000256" key="1">
    <source>
        <dbReference type="ARBA" id="ARBA00022512"/>
    </source>
</evidence>
<evidence type="ECO:0000256" key="3">
    <source>
        <dbReference type="ARBA" id="ARBA00022729"/>
    </source>
</evidence>
<evidence type="ECO:0000256" key="5">
    <source>
        <dbReference type="SAM" id="MobiDB-lite"/>
    </source>
</evidence>
<evidence type="ECO:0000313" key="8">
    <source>
        <dbReference type="EMBL" id="MBO0441107.1"/>
    </source>
</evidence>
<evidence type="ECO:0000256" key="4">
    <source>
        <dbReference type="ARBA" id="ARBA00023088"/>
    </source>
</evidence>
<proteinExistence type="predicted"/>
<sequence length="109" mass="11690">MGLMIVTQFSTSVNAAENQNGGQVTTEGIITFYEDSTEPTTEPPYESTTESSKPTLSSSSEPKVVKPVGRYPSTGEIIKGSIGIGGIALVAIALFLFFKKRKKEQEADK</sequence>
<feature type="compositionally biased region" description="Low complexity" evidence="5">
    <location>
        <begin position="38"/>
        <end position="60"/>
    </location>
</feature>
<keyword evidence="9" id="KW-1185">Reference proteome</keyword>
<reference evidence="8 9" key="1">
    <citation type="submission" date="2021-03" db="EMBL/GenBank/DDBJ databases">
        <title>Enterococcal diversity collection.</title>
        <authorList>
            <person name="Gilmore M.S."/>
            <person name="Schwartzman J."/>
            <person name="Van Tyne D."/>
            <person name="Martin M."/>
            <person name="Earl A.M."/>
            <person name="Manson A.L."/>
            <person name="Straub T."/>
            <person name="Salamzade R."/>
            <person name="Saavedra J."/>
            <person name="Lebreton F."/>
            <person name="Prichula J."/>
            <person name="Schaufler K."/>
            <person name="Gaca A."/>
            <person name="Sgardioli B."/>
            <person name="Wagenaar J."/>
            <person name="Strong T."/>
        </authorList>
    </citation>
    <scope>NUCLEOTIDE SEQUENCE [LARGE SCALE GENOMIC DNA]</scope>
    <source>
        <strain evidence="8 9">DIV0869a</strain>
    </source>
</reference>
<dbReference type="NCBIfam" id="TIGR01167">
    <property type="entry name" value="LPXTG_anchor"/>
    <property type="match status" value="1"/>
</dbReference>
<dbReference type="Proteomes" id="UP000664632">
    <property type="component" value="Unassembled WGS sequence"/>
</dbReference>
<feature type="region of interest" description="Disordered" evidence="5">
    <location>
        <begin position="31"/>
        <end position="70"/>
    </location>
</feature>
<dbReference type="InterPro" id="IPR019931">
    <property type="entry name" value="LPXTG_anchor"/>
</dbReference>